<evidence type="ECO:0000256" key="2">
    <source>
        <dbReference type="ARBA" id="ARBA00004613"/>
    </source>
</evidence>
<reference evidence="9 10" key="1">
    <citation type="submission" date="2013-08" db="EMBL/GenBank/DDBJ databases">
        <authorList>
            <person name="Weinstock G."/>
            <person name="Sodergren E."/>
            <person name="Wylie T."/>
            <person name="Fulton L."/>
            <person name="Fulton R."/>
            <person name="Fronick C."/>
            <person name="O'Laughlin M."/>
            <person name="Godfrey J."/>
            <person name="Miner T."/>
            <person name="Herter B."/>
            <person name="Appelbaum E."/>
            <person name="Cordes M."/>
            <person name="Lek S."/>
            <person name="Wollam A."/>
            <person name="Pepin K.H."/>
            <person name="Palsikar V.B."/>
            <person name="Mitreva M."/>
            <person name="Wilson R.K."/>
        </authorList>
    </citation>
    <scope>NUCLEOTIDE SEQUENCE [LARGE SCALE GENOMIC DNA]</scope>
    <source>
        <strain evidence="9 10">ATCC BAA-474</strain>
    </source>
</reference>
<comment type="catalytic activity">
    <reaction evidence="1">
        <text>Random hydrolysis of (1-&gt;4)-beta-D-mannosidic linkages in mannans, galactomannans and glucomannans.</text>
        <dbReference type="EC" id="3.2.1.78"/>
    </reaction>
</comment>
<proteinExistence type="predicted"/>
<dbReference type="SUPFAM" id="SSF51445">
    <property type="entry name" value="(Trans)glycosidases"/>
    <property type="match status" value="1"/>
</dbReference>
<dbReference type="GO" id="GO:0000272">
    <property type="term" value="P:polysaccharide catabolic process"/>
    <property type="evidence" value="ECO:0007669"/>
    <property type="project" value="InterPro"/>
</dbReference>
<evidence type="ECO:0000313" key="10">
    <source>
        <dbReference type="Proteomes" id="UP000017081"/>
    </source>
</evidence>
<evidence type="ECO:0000259" key="8">
    <source>
        <dbReference type="Pfam" id="PF26410"/>
    </source>
</evidence>
<keyword evidence="6" id="KW-0378">Hydrolase</keyword>
<organism evidence="9 10">
    <name type="scientific">Cetobacterium somerae ATCC BAA-474</name>
    <dbReference type="NCBI Taxonomy" id="1319815"/>
    <lineage>
        <taxon>Bacteria</taxon>
        <taxon>Fusobacteriati</taxon>
        <taxon>Fusobacteriota</taxon>
        <taxon>Fusobacteriia</taxon>
        <taxon>Fusobacteriales</taxon>
        <taxon>Fusobacteriaceae</taxon>
        <taxon>Cetobacterium</taxon>
    </lineage>
</organism>
<dbReference type="AlphaFoldDB" id="U7V902"/>
<comment type="caution">
    <text evidence="9">The sequence shown here is derived from an EMBL/GenBank/DDBJ whole genome shotgun (WGS) entry which is preliminary data.</text>
</comment>
<sequence length="384" mass="44703">MSTFILGSVVTLGATGEFVQRKDKDFVLNGKEFKFVGTNNYYLHYKNNQAIDDVFKQANDMGIKVIRMWGFGDGEKTKIQNNFSIQPTMGDYQTRNGEVDGLERMDYSIAQAKKYGIKVIPVLTNYWEDFGGMEEYKKWNNLERKEDFYINEKAKEAYKNYVSMLLNRKNQYTGIKYKNDPTIFAWELANEPRNPEDKTGKQVTKWAEEMSIYIKNIDKNHMVSVGDEGFLFGKDEGYKKEGNWAYDGSQGINWEELIQIPTIDFGTIHLYPEHWGISKENYKEWGEKYILDHSKIANKYNKPFILEEYGIGDKSNLDRAKIYEEWNKVFFENGGDGAMFWILTGIDPEHASGIYENYDGFRVMNDGTDVPEKLKEIANKLNKK</sequence>
<comment type="subcellular location">
    <subcellularLocation>
        <location evidence="2">Secreted</location>
    </subcellularLocation>
</comment>
<keyword evidence="4" id="KW-0964">Secreted</keyword>
<dbReference type="STRING" id="1319815.HMPREF0202_02417"/>
<dbReference type="GO" id="GO:0005576">
    <property type="term" value="C:extracellular region"/>
    <property type="evidence" value="ECO:0007669"/>
    <property type="project" value="UniProtKB-SubCell"/>
</dbReference>
<dbReference type="GO" id="GO:0016985">
    <property type="term" value="F:mannan endo-1,4-beta-mannosidase activity"/>
    <property type="evidence" value="ECO:0007669"/>
    <property type="project" value="TreeGrafter"/>
</dbReference>
<dbReference type="EMBL" id="AXZF01000117">
    <property type="protein sequence ID" value="ERT67258.1"/>
    <property type="molecule type" value="Genomic_DNA"/>
</dbReference>
<dbReference type="PATRIC" id="fig|1319815.3.peg.2324"/>
<name>U7V902_9FUSO</name>
<gene>
    <name evidence="9" type="ORF">HMPREF0202_02417</name>
</gene>
<evidence type="ECO:0000256" key="1">
    <source>
        <dbReference type="ARBA" id="ARBA00001678"/>
    </source>
</evidence>
<dbReference type="eggNOG" id="COG3934">
    <property type="taxonomic scope" value="Bacteria"/>
</dbReference>
<dbReference type="PANTHER" id="PTHR31451">
    <property type="match status" value="1"/>
</dbReference>
<evidence type="ECO:0000313" key="9">
    <source>
        <dbReference type="EMBL" id="ERT67258.1"/>
    </source>
</evidence>
<feature type="domain" description="Glycoside hydrolase family 5" evidence="8">
    <location>
        <begin position="17"/>
        <end position="313"/>
    </location>
</feature>
<protein>
    <recommendedName>
        <fullName evidence="3">mannan endo-1,4-beta-mannosidase</fullName>
        <ecNumber evidence="3">3.2.1.78</ecNumber>
    </recommendedName>
</protein>
<dbReference type="PANTHER" id="PTHR31451:SF39">
    <property type="entry name" value="MANNAN ENDO-1,4-BETA-MANNOSIDASE 1"/>
    <property type="match status" value="1"/>
</dbReference>
<dbReference type="Gene3D" id="3.20.20.80">
    <property type="entry name" value="Glycosidases"/>
    <property type="match status" value="1"/>
</dbReference>
<dbReference type="InterPro" id="IPR045053">
    <property type="entry name" value="MAN-like"/>
</dbReference>
<dbReference type="InterPro" id="IPR001547">
    <property type="entry name" value="Glyco_hydro_5"/>
</dbReference>
<evidence type="ECO:0000256" key="4">
    <source>
        <dbReference type="ARBA" id="ARBA00022525"/>
    </source>
</evidence>
<dbReference type="Proteomes" id="UP000017081">
    <property type="component" value="Unassembled WGS sequence"/>
</dbReference>
<dbReference type="HOGENOM" id="CLU_031603_4_0_0"/>
<keyword evidence="7" id="KW-0326">Glycosidase</keyword>
<evidence type="ECO:0000256" key="7">
    <source>
        <dbReference type="ARBA" id="ARBA00023295"/>
    </source>
</evidence>
<evidence type="ECO:0000256" key="3">
    <source>
        <dbReference type="ARBA" id="ARBA00012706"/>
    </source>
</evidence>
<keyword evidence="5" id="KW-0732">Signal</keyword>
<keyword evidence="10" id="KW-1185">Reference proteome</keyword>
<accession>U7V902</accession>
<dbReference type="EC" id="3.2.1.78" evidence="3"/>
<dbReference type="InterPro" id="IPR017853">
    <property type="entry name" value="GH"/>
</dbReference>
<dbReference type="Pfam" id="PF26410">
    <property type="entry name" value="GH5_mannosidase"/>
    <property type="match status" value="1"/>
</dbReference>
<evidence type="ECO:0000256" key="6">
    <source>
        <dbReference type="ARBA" id="ARBA00022801"/>
    </source>
</evidence>
<evidence type="ECO:0000256" key="5">
    <source>
        <dbReference type="ARBA" id="ARBA00022729"/>
    </source>
</evidence>